<protein>
    <submittedName>
        <fullName evidence="1">Uncharacterized protein</fullName>
    </submittedName>
</protein>
<dbReference type="AlphaFoldDB" id="A0A0H5AKS3"/>
<gene>
    <name evidence="1" type="ORF">AA957_00450</name>
</gene>
<proteinExistence type="predicted"/>
<dbReference type="Proteomes" id="UP000036608">
    <property type="component" value="Chromosome"/>
</dbReference>
<evidence type="ECO:0000313" key="1">
    <source>
        <dbReference type="EMBL" id="AKS04652.1"/>
    </source>
</evidence>
<reference evidence="2" key="2">
    <citation type="submission" date="2015-05" db="EMBL/GenBank/DDBJ databases">
        <authorList>
            <person name="Swarnkar M.K."/>
            <person name="Vyas P."/>
            <person name="Rahi P."/>
            <person name="Thakur R."/>
            <person name="Thakur N."/>
            <person name="Singh A.K."/>
            <person name="Gulati A."/>
        </authorList>
    </citation>
    <scope>NUCLEOTIDE SEQUENCE [LARGE SCALE GENOMIC DNA]</scope>
    <source>
        <strain evidence="2">745</strain>
    </source>
</reference>
<dbReference type="SUPFAM" id="SSF55331">
    <property type="entry name" value="Tautomerase/MIF"/>
    <property type="match status" value="1"/>
</dbReference>
<sequence>MPNGRLTEFEDESPEVKKQVDADITQALVGCTGVNSKWVYVLFEDFPAVDGQQVFGCVANRVRNKLISKSMIKGADK</sequence>
<dbReference type="PATRIC" id="fig|200450.3.peg.102"/>
<reference evidence="1 2" key="1">
    <citation type="journal article" date="2015" name="Genome Announc.">
        <title>Complete Genome Sequence of the Rhizobacterium Pseudomonas trivialis Strain IHBB745 with Multiple Plant Growth-Promoting Activities and Tolerance to Desiccation and Alkalinity.</title>
        <authorList>
            <person name="Gulati A."/>
            <person name="Swarnkar M.K."/>
            <person name="Vyas P."/>
            <person name="Rahi P."/>
            <person name="Thakur R."/>
            <person name="Thakur N."/>
            <person name="Singh A.K."/>
        </authorList>
    </citation>
    <scope>NUCLEOTIDE SEQUENCE [LARGE SCALE GENOMIC DNA]</scope>
    <source>
        <strain evidence="2">745</strain>
    </source>
</reference>
<name>A0A0H5AKS3_9PSED</name>
<dbReference type="EMBL" id="CP011507">
    <property type="protein sequence ID" value="AKS04652.1"/>
    <property type="molecule type" value="Genomic_DNA"/>
</dbReference>
<organism evidence="1 2">
    <name type="scientific">Pseudomonas trivialis</name>
    <dbReference type="NCBI Taxonomy" id="200450"/>
    <lineage>
        <taxon>Bacteria</taxon>
        <taxon>Pseudomonadati</taxon>
        <taxon>Pseudomonadota</taxon>
        <taxon>Gammaproteobacteria</taxon>
        <taxon>Pseudomonadales</taxon>
        <taxon>Pseudomonadaceae</taxon>
        <taxon>Pseudomonas</taxon>
    </lineage>
</organism>
<dbReference type="KEGG" id="ptv:AA957_00450"/>
<dbReference type="RefSeq" id="WP_049708399.1">
    <property type="nucleotide sequence ID" value="NZ_CP011507.1"/>
</dbReference>
<evidence type="ECO:0000313" key="2">
    <source>
        <dbReference type="Proteomes" id="UP000036608"/>
    </source>
</evidence>
<dbReference type="InterPro" id="IPR014347">
    <property type="entry name" value="Tautomerase/MIF_sf"/>
</dbReference>
<accession>A0A0H5AKS3</accession>